<evidence type="ECO:0000313" key="3">
    <source>
        <dbReference type="Proteomes" id="UP001338125"/>
    </source>
</evidence>
<accession>A0ABR0SPZ7</accession>
<evidence type="ECO:0000313" key="2">
    <source>
        <dbReference type="EMBL" id="KAK5994258.1"/>
    </source>
</evidence>
<keyword evidence="1" id="KW-0472">Membrane</keyword>
<keyword evidence="1" id="KW-0812">Transmembrane</keyword>
<reference evidence="2 3" key="1">
    <citation type="submission" date="2024-01" db="EMBL/GenBank/DDBJ databases">
        <title>Complete genome of Cladobotryum mycophilum ATHUM6906.</title>
        <authorList>
            <person name="Christinaki A.C."/>
            <person name="Myridakis A.I."/>
            <person name="Kouvelis V.N."/>
        </authorList>
    </citation>
    <scope>NUCLEOTIDE SEQUENCE [LARGE SCALE GENOMIC DNA]</scope>
    <source>
        <strain evidence="2 3">ATHUM6906</strain>
    </source>
</reference>
<keyword evidence="1" id="KW-1133">Transmembrane helix</keyword>
<dbReference type="Proteomes" id="UP001338125">
    <property type="component" value="Unassembled WGS sequence"/>
</dbReference>
<keyword evidence="3" id="KW-1185">Reference proteome</keyword>
<feature type="transmembrane region" description="Helical" evidence="1">
    <location>
        <begin position="307"/>
        <end position="329"/>
    </location>
</feature>
<comment type="caution">
    <text evidence="2">The sequence shown here is derived from an EMBL/GenBank/DDBJ whole genome shotgun (WGS) entry which is preliminary data.</text>
</comment>
<proteinExistence type="predicted"/>
<protein>
    <submittedName>
        <fullName evidence="2">Uncharacterized protein</fullName>
    </submittedName>
</protein>
<organism evidence="2 3">
    <name type="scientific">Cladobotryum mycophilum</name>
    <dbReference type="NCBI Taxonomy" id="491253"/>
    <lineage>
        <taxon>Eukaryota</taxon>
        <taxon>Fungi</taxon>
        <taxon>Dikarya</taxon>
        <taxon>Ascomycota</taxon>
        <taxon>Pezizomycotina</taxon>
        <taxon>Sordariomycetes</taxon>
        <taxon>Hypocreomycetidae</taxon>
        <taxon>Hypocreales</taxon>
        <taxon>Hypocreaceae</taxon>
        <taxon>Cladobotryum</taxon>
    </lineage>
</organism>
<evidence type="ECO:0000256" key="1">
    <source>
        <dbReference type="SAM" id="Phobius"/>
    </source>
</evidence>
<dbReference type="EMBL" id="JAVFKD010000010">
    <property type="protein sequence ID" value="KAK5994258.1"/>
    <property type="molecule type" value="Genomic_DNA"/>
</dbReference>
<gene>
    <name evidence="2" type="ORF">PT974_04730</name>
</gene>
<sequence length="409" mass="45659">MYASEIYGNSSGIYSLQSPFVQVDDLSWYEGSGDEEYFFIGMGQNYRDLGDDKNTNTTVKAHSDRNSTGIPGEKEHQYPNFSLQTLWSQIQDGFRNWSPLPDFSRTDADISVFFLSQFQIAYGSATYDPWFSATTPNIHIGGDVYQADRTIGTMGCVTQWMICNPALGLCTPATKIMELRNQSIGSVNGQNGLSLNPAQKTTAERIIRSMEQSSPALQLQQLGIRGLYAEEFLSLGSIDGLPNNQWQSEVLGWFQTTLAIIQQSTVSYSFKTLEPDIDPSGYYILEDAHSKGCRDQLARPAGVVQNFSVLGLAIILGVCCLAIVASLVIEPLATYIQRRQHFSGQIARQADDKFHLLRMALPQSDNEEYQWELGSGDIPIMNKDCEYNRPILVDKLAYYPDRDSSSDET</sequence>
<name>A0ABR0SPZ7_9HYPO</name>